<dbReference type="Pfam" id="PF11751">
    <property type="entry name" value="PorP_SprF"/>
    <property type="match status" value="1"/>
</dbReference>
<keyword evidence="2" id="KW-0732">Signal</keyword>
<comment type="caution">
    <text evidence="3">The sequence shown here is derived from an EMBL/GenBank/DDBJ whole genome shotgun (WGS) entry which is preliminary data.</text>
</comment>
<gene>
    <name evidence="3" type="ORF">Rain11_1418</name>
</gene>
<dbReference type="OrthoDB" id="1118477at2"/>
<evidence type="ECO:0000313" key="4">
    <source>
        <dbReference type="Proteomes" id="UP000233387"/>
    </source>
</evidence>
<keyword evidence="4" id="KW-1185">Reference proteome</keyword>
<protein>
    <submittedName>
        <fullName evidence="3">Bacteroidetes-specific putative membrane protein</fullName>
    </submittedName>
</protein>
<dbReference type="RefSeq" id="WP_101358689.1">
    <property type="nucleotide sequence ID" value="NZ_NKXO01000020.1"/>
</dbReference>
<dbReference type="NCBIfam" id="TIGR03519">
    <property type="entry name" value="T9SS_PorP_fam"/>
    <property type="match status" value="1"/>
</dbReference>
<sequence length="338" mass="38425">MKNYSGVKYFLLLCFWIFYGVAQAQQDPLYTQYVFNTAAINPAYVGSHNLLNAGLLYRKQWAGITASPTTATLGIDAPLWQNRLGAGLLVGLDKIGKTQSFELSTQYAYRIPTANNGNLALGLQAGFTQYSFRGSDLIYNSSQLNGNNTNSDPTLEENITRTLFNVGTGIWFNNEHFFAGFSVPRIITHRFSQNTQGLLQSQARQYRHYFLMAGYVFELNENFQLKPSALLRAVEAAPLNFDVTLQSWYKQRFGAGLSYRHQANLSVLFEFNTLKGLRISYAYDFPTTALNRHTLGSHEIMLRYQKPLKNTPTEQKKKKQDTPEDDEEEEIIISPRLF</sequence>
<feature type="chain" id="PRO_5014910829" evidence="2">
    <location>
        <begin position="25"/>
        <end position="338"/>
    </location>
</feature>
<feature type="signal peptide" evidence="2">
    <location>
        <begin position="1"/>
        <end position="24"/>
    </location>
</feature>
<feature type="region of interest" description="Disordered" evidence="1">
    <location>
        <begin position="306"/>
        <end position="338"/>
    </location>
</feature>
<name>A0A2N3IG35_9BACT</name>
<proteinExistence type="predicted"/>
<reference evidence="3 4" key="1">
    <citation type="submission" date="2017-06" db="EMBL/GenBank/DDBJ databases">
        <title>Raineya orbicola gen. nov., sp. nov. a slightly thermophilic bacterium of the phylum Bacteroidetes and the description of Raineyaceae fam. nov.</title>
        <authorList>
            <person name="Albuquerque L."/>
            <person name="Polonia A.R.M."/>
            <person name="Barroso C."/>
            <person name="Froufe H.J.C."/>
            <person name="Lage O."/>
            <person name="Lobo-Da-Cunha A."/>
            <person name="Egas C."/>
            <person name="Da Costa M.S."/>
        </authorList>
    </citation>
    <scope>NUCLEOTIDE SEQUENCE [LARGE SCALE GENOMIC DNA]</scope>
    <source>
        <strain evidence="3 4">SPSPC-11</strain>
    </source>
</reference>
<dbReference type="EMBL" id="NKXO01000020">
    <property type="protein sequence ID" value="PKQ69265.1"/>
    <property type="molecule type" value="Genomic_DNA"/>
</dbReference>
<accession>A0A2N3IG35</accession>
<dbReference type="Proteomes" id="UP000233387">
    <property type="component" value="Unassembled WGS sequence"/>
</dbReference>
<evidence type="ECO:0000256" key="2">
    <source>
        <dbReference type="SAM" id="SignalP"/>
    </source>
</evidence>
<dbReference type="AlphaFoldDB" id="A0A2N3IG35"/>
<evidence type="ECO:0000256" key="1">
    <source>
        <dbReference type="SAM" id="MobiDB-lite"/>
    </source>
</evidence>
<dbReference type="InterPro" id="IPR019861">
    <property type="entry name" value="PorP/SprF_Bacteroidetes"/>
</dbReference>
<evidence type="ECO:0000313" key="3">
    <source>
        <dbReference type="EMBL" id="PKQ69265.1"/>
    </source>
</evidence>
<organism evidence="3 4">
    <name type="scientific">Raineya orbicola</name>
    <dbReference type="NCBI Taxonomy" id="2016530"/>
    <lineage>
        <taxon>Bacteria</taxon>
        <taxon>Pseudomonadati</taxon>
        <taxon>Bacteroidota</taxon>
        <taxon>Cytophagia</taxon>
        <taxon>Cytophagales</taxon>
        <taxon>Raineyaceae</taxon>
        <taxon>Raineya</taxon>
    </lineage>
</organism>